<dbReference type="PROSITE" id="PS51898">
    <property type="entry name" value="TYR_RECOMBINASE"/>
    <property type="match status" value="1"/>
</dbReference>
<protein>
    <submittedName>
        <fullName evidence="5">Phage integrase family</fullName>
    </submittedName>
</protein>
<keyword evidence="2" id="KW-0233">DNA recombination</keyword>
<feature type="region of interest" description="Disordered" evidence="3">
    <location>
        <begin position="377"/>
        <end position="396"/>
    </location>
</feature>
<comment type="caution">
    <text evidence="5">The sequence shown here is derived from an EMBL/GenBank/DDBJ whole genome shotgun (WGS) entry which is preliminary data.</text>
</comment>
<dbReference type="InterPro" id="IPR002104">
    <property type="entry name" value="Integrase_catalytic"/>
</dbReference>
<organism evidence="5 6">
    <name type="scientific">Chelatococcus sambhunathii</name>
    <dbReference type="NCBI Taxonomy" id="363953"/>
    <lineage>
        <taxon>Bacteria</taxon>
        <taxon>Pseudomonadati</taxon>
        <taxon>Pseudomonadota</taxon>
        <taxon>Alphaproteobacteria</taxon>
        <taxon>Hyphomicrobiales</taxon>
        <taxon>Chelatococcaceae</taxon>
        <taxon>Chelatococcus</taxon>
    </lineage>
</organism>
<dbReference type="InterPro" id="IPR050090">
    <property type="entry name" value="Tyrosine_recombinase_XerCD"/>
</dbReference>
<evidence type="ECO:0000256" key="2">
    <source>
        <dbReference type="ARBA" id="ARBA00023172"/>
    </source>
</evidence>
<keyword evidence="6" id="KW-1185">Reference proteome</keyword>
<dbReference type="Gene3D" id="1.10.443.10">
    <property type="entry name" value="Intergrase catalytic core"/>
    <property type="match status" value="1"/>
</dbReference>
<evidence type="ECO:0000256" key="3">
    <source>
        <dbReference type="SAM" id="MobiDB-lite"/>
    </source>
</evidence>
<name>A0ABM9U8T5_9HYPH</name>
<dbReference type="Proteomes" id="UP000182178">
    <property type="component" value="Unassembled WGS sequence"/>
</dbReference>
<sequence length="396" mass="45534">MSVYQRKGSPFYWAEFWIDGVRFRLSTGETDRRLAIAATKRLKAEKKSEIEAEEARRAAFGGKEPPTLGYCIARYWAEVGQFHAAPKTTWNSLEWLAEHFGSETLLHDVTGEKIAAMVAHRRTIRIRRDKETKRLCEIPCATVENATVNRYATEPLRKLFRRARDVWGYSVPYPRWGEYLLPEPQERVREAHEIEETAIIAALGEDYGRLFRFMIATGLRSAGALLTWPQVDRVNSIARIRGKRSNGQERWYTIPLTRAALAILDECDGHHQTHVFTYVTRRAQKIEGKALPKGTRMPITDSGFKTEWRRCVYDEGIAPGFRRHDTRHTTGTRFLRATGNLKATQKLLGHSRIETTLRYAHVLIDDVRAGLEQMEASTTAARNTHKNTHTRRRKSS</sequence>
<keyword evidence="1" id="KW-0229">DNA integration</keyword>
<gene>
    <name evidence="5" type="ORF">Ga0061061_11184</name>
</gene>
<dbReference type="PANTHER" id="PTHR30349:SF64">
    <property type="entry name" value="PROPHAGE INTEGRASE INTD-RELATED"/>
    <property type="match status" value="1"/>
</dbReference>
<feature type="compositionally biased region" description="Basic residues" evidence="3">
    <location>
        <begin position="383"/>
        <end position="396"/>
    </location>
</feature>
<dbReference type="PANTHER" id="PTHR30349">
    <property type="entry name" value="PHAGE INTEGRASE-RELATED"/>
    <property type="match status" value="1"/>
</dbReference>
<accession>A0ABM9U8T5</accession>
<reference evidence="5 6" key="1">
    <citation type="submission" date="2015-08" db="EMBL/GenBank/DDBJ databases">
        <authorList>
            <person name="Varghese N."/>
        </authorList>
    </citation>
    <scope>NUCLEOTIDE SEQUENCE [LARGE SCALE GENOMIC DNA]</scope>
    <source>
        <strain evidence="5 6">DSM 18167</strain>
    </source>
</reference>
<dbReference type="SUPFAM" id="SSF56349">
    <property type="entry name" value="DNA breaking-rejoining enzymes"/>
    <property type="match status" value="1"/>
</dbReference>
<dbReference type="EMBL" id="CYHC01000011">
    <property type="protein sequence ID" value="CUA90152.1"/>
    <property type="molecule type" value="Genomic_DNA"/>
</dbReference>
<evidence type="ECO:0000256" key="1">
    <source>
        <dbReference type="ARBA" id="ARBA00022908"/>
    </source>
</evidence>
<evidence type="ECO:0000259" key="4">
    <source>
        <dbReference type="PROSITE" id="PS51898"/>
    </source>
</evidence>
<dbReference type="InterPro" id="IPR013762">
    <property type="entry name" value="Integrase-like_cat_sf"/>
</dbReference>
<evidence type="ECO:0000313" key="6">
    <source>
        <dbReference type="Proteomes" id="UP000182178"/>
    </source>
</evidence>
<dbReference type="InterPro" id="IPR011010">
    <property type="entry name" value="DNA_brk_join_enz"/>
</dbReference>
<feature type="domain" description="Tyr recombinase" evidence="4">
    <location>
        <begin position="185"/>
        <end position="372"/>
    </location>
</feature>
<evidence type="ECO:0000313" key="5">
    <source>
        <dbReference type="EMBL" id="CUA90152.1"/>
    </source>
</evidence>
<dbReference type="Pfam" id="PF00589">
    <property type="entry name" value="Phage_integrase"/>
    <property type="match status" value="1"/>
</dbReference>
<proteinExistence type="predicted"/>